<comment type="miscellaneous">
    <text evidence="14">All late proteins expressed from the major late promoter are produced by alternative splicing and alternative polyadenylation of the same gene giving rise to non-overlapping ORFs. A leader sequence is present in the N-terminus of all these mRNAs and is recognized by the viral shutoff protein to provide expression although conventional translation via ribosome scanning from the cap has been shut off in the host cell.</text>
</comment>
<keyword evidence="6 14" id="KW-1193">Eukaryotic host translation shutoff by virus</keyword>
<dbReference type="EMBL" id="MF773580">
    <property type="protein sequence ID" value="AXI68662.1"/>
    <property type="molecule type" value="Genomic_DNA"/>
</dbReference>
<keyword evidence="3 14" id="KW-0597">Phosphoprotein</keyword>
<comment type="caution">
    <text evidence="14">Lacks conserved residue(s) required for the propagation of feature annotation.</text>
</comment>
<keyword evidence="17" id="KW-1185">Reference proteome</keyword>
<evidence type="ECO:0000256" key="9">
    <source>
        <dbReference type="ARBA" id="ARBA00022995"/>
    </source>
</evidence>
<reference evidence="16 17" key="1">
    <citation type="submission" date="2017-08" db="EMBL/GenBank/DDBJ databases">
        <title>Genomic and phylogenetic analysis of a novel adenovirus found in polar bear (Ursus maritimus).</title>
        <authorList>
            <person name="Boszormenyi K.P."/>
            <person name="Podgorski I.I."/>
            <person name="Sos E."/>
            <person name="Harrach B."/>
        </authorList>
    </citation>
    <scope>NUCLEOTIDE SEQUENCE [LARGE SCALE GENOMIC DNA]</scope>
    <source>
        <strain evidence="16">BK35</strain>
    </source>
</reference>
<evidence type="ECO:0000256" key="11">
    <source>
        <dbReference type="ARBA" id="ARBA00023200"/>
    </source>
</evidence>
<evidence type="ECO:0000256" key="1">
    <source>
        <dbReference type="ARBA" id="ARBA00022448"/>
    </source>
</evidence>
<keyword evidence="12 14" id="KW-1262">Eukaryotic host gene expression shutoff by virus</keyword>
<comment type="PTM">
    <text evidence="14">Might be cleaved by the viral protease.</text>
</comment>
<evidence type="ECO:0000256" key="4">
    <source>
        <dbReference type="ARBA" id="ARBA00022581"/>
    </source>
</evidence>
<comment type="PTM">
    <text evidence="14">Methylated. Asymmetric dimethylation by host PRMT1 of the Arg/Gly-rich region may regulate shutoff protein binding to hexon and promote the capsid assembly in the nucleus.</text>
</comment>
<evidence type="ECO:0000256" key="15">
    <source>
        <dbReference type="SAM" id="MobiDB-lite"/>
    </source>
</evidence>
<comment type="subcellular location">
    <subcellularLocation>
        <location evidence="14">Host cytoplasm</location>
    </subcellularLocation>
</comment>
<evidence type="ECO:0000256" key="7">
    <source>
        <dbReference type="ARBA" id="ARBA00022884"/>
    </source>
</evidence>
<comment type="subunit">
    <text evidence="14">Monomer. Interacts with hexon protein; this interaction allows chaperoning and trimerization of hexon proteins. Interacts (via N-terminus) with host initiation factor EIF4G (via C-terminus). Interacts (via RRM domain) with viral mRNAs that contain the tripartite leader; this interaction allows ribosome shunting and expression of viral late mRNAs.</text>
</comment>
<keyword evidence="5 14" id="KW-1155">Translational shunt</keyword>
<evidence type="ECO:0000256" key="6">
    <source>
        <dbReference type="ARBA" id="ARBA00022809"/>
    </source>
</evidence>
<keyword evidence="1 14" id="KW-0813">Transport</keyword>
<evidence type="ECO:0000256" key="12">
    <source>
        <dbReference type="ARBA" id="ARBA00023247"/>
    </source>
</evidence>
<keyword evidence="11 14" id="KW-1035">Host cytoplasm</keyword>
<feature type="region of interest" description="Disordered" evidence="15">
    <location>
        <begin position="665"/>
        <end position="696"/>
    </location>
</feature>
<organism evidence="16 17">
    <name type="scientific">Polar bear adenovirus 1</name>
    <dbReference type="NCBI Taxonomy" id="2250215"/>
    <lineage>
        <taxon>Viruses</taxon>
        <taxon>Varidnaviria</taxon>
        <taxon>Bamfordvirae</taxon>
        <taxon>Preplasmiviricota</taxon>
        <taxon>Polisuviricotina</taxon>
        <taxon>Pharingeaviricetes</taxon>
        <taxon>Rowavirales</taxon>
        <taxon>Adenoviridae</taxon>
        <taxon>Mastadenovirus</taxon>
        <taxon>Mastadenovirus ursi</taxon>
        <taxon>Polar bear mastadenovirus A</taxon>
    </lineage>
</organism>
<dbReference type="GO" id="GO:0019060">
    <property type="term" value="P:intracellular transport of viral protein in host cell"/>
    <property type="evidence" value="ECO:0007669"/>
    <property type="project" value="UniProtKB-UniRule"/>
</dbReference>
<dbReference type="GO" id="GO:0039657">
    <property type="term" value="P:symbiont-mediated suppression of host gene expression"/>
    <property type="evidence" value="ECO:0007669"/>
    <property type="project" value="UniProtKB-UniRule"/>
</dbReference>
<dbReference type="Proteomes" id="UP000289830">
    <property type="component" value="Segment"/>
</dbReference>
<gene>
    <name evidence="14" type="primary">L4</name>
</gene>
<feature type="modified residue" description="Phosphotyrosine; by host" evidence="14">
    <location>
        <position position="308"/>
    </location>
</feature>
<keyword evidence="8 14" id="KW-0426">Late protein</keyword>
<keyword evidence="13 14" id="KW-1075">Inhibition of eukaryotic host translation factors by virus</keyword>
<dbReference type="Pfam" id="PF02438">
    <property type="entry name" value="Adeno_100"/>
    <property type="match status" value="1"/>
</dbReference>
<evidence type="ECO:0000313" key="16">
    <source>
        <dbReference type="EMBL" id="AXI68662.1"/>
    </source>
</evidence>
<comment type="induction">
    <text evidence="14">Expressed in the late phase of the viral replicative cycle.</text>
</comment>
<dbReference type="GO" id="GO:0030430">
    <property type="term" value="C:host cell cytoplasm"/>
    <property type="evidence" value="ECO:0007669"/>
    <property type="project" value="UniProtKB-SubCell"/>
</dbReference>
<keyword evidence="10 14" id="KW-0143">Chaperone</keyword>
<sequence>MAEEHIQSCHELTGEVNLSQSCDNAAATPEERTEFNDDSKNGKHAQIVSEYLTGDVLSKHLLRQSRILVECLAESDYLPKSIEELTCLYERNLFSPRNLPKYEKNGTFPNNAKLNFYPTFIVPETLATYHLFFLNCPIPKSCRANRTHNSTIRAFSQGDLIPEFPEVTGIGKIFEGIGDSEKVAANALEDKNSVLVELEGDAPRLAVLKRNVAITHFAYPAINLPPKIMTILVDTFIQKRNENGEVEDSVSDTELAKYIQCSPQDTQRLEKRRKIISSVILVTLQLDCLREFFTDVETLQKLEETLHYTFRHGYIKQACKIGNVELTNLVSYLGVLHENRLGQSILHNTLEGIDRRDYIRDTIFLFLIYTWQTAMGVWQQCLEDDNLKQLGLILKRSRKDILGGFGELSIAKELRRSVFPDHLIGVLKNGLPDFTNQSMLNIFRSFILERSGLLPSMCNALPSDFVPMTFRECPPQLWPYTYLWQLANYIMYHCDLAYDFKQEGILDCHCRCNLCSPLRSLALNNALLLETETIGTFELQCPPDDAGETPPPLKLTAANWVSAYLRKFDPKLYEAHKINFFELRKNPPNVNLTACVISQPNILAQLQSIRKAREEFLLKKGHGTYLDPHTGEELNTPSMFNAHTEINNTQGNGDENRIQRRQRLHGRGQQRQSRNGIANTKHSTKTRAVKGTDGSP</sequence>
<evidence type="ECO:0000256" key="2">
    <source>
        <dbReference type="ARBA" id="ARBA00022481"/>
    </source>
</evidence>
<proteinExistence type="evidence at transcript level"/>
<name>A0A345S509_9ADEN</name>
<evidence type="ECO:0000256" key="13">
    <source>
        <dbReference type="ARBA" id="ARBA00023325"/>
    </source>
</evidence>
<protein>
    <recommendedName>
        <fullName evidence="14">Shutoff protein</fullName>
    </recommendedName>
    <alternativeName>
        <fullName evidence="14">100 kDa protein</fullName>
        <shortName evidence="14">p100K</shortName>
    </alternativeName>
    <alternativeName>
        <fullName evidence="14">100K-chaperone protein</fullName>
    </alternativeName>
    <alternativeName>
        <fullName evidence="14">L4-100K</fullName>
    </alternativeName>
    <alternativeName>
        <fullName evidence="14">Shutoff protein 100K</fullName>
    </alternativeName>
</protein>
<comment type="function">
    <text evidence="14">Protein that inhibits host translation while promoting late viral translation by ribosome shunting. Blocks host cap-dependent translation by binding to eIF4G, displacing MKNK1 from cap initiation complexes and preventing EIF4E phosphorylation. Binds to the tripartite leader sequence of viral late mRNAs and recruits host eIF4G, PABPC1/poly-A binding protein and 40S ribosomes subunits on viral mRNAs, allowing ribosome shunting and efficient translation of late viral mRNAs even though conventional translation via ribosome scanning from the cap has been shut off in the host cell. During assembly, acts as a chaperone protein that helps hexon proteins assembly into trimers.</text>
</comment>
<evidence type="ECO:0000256" key="8">
    <source>
        <dbReference type="ARBA" id="ARBA00022921"/>
    </source>
</evidence>
<comment type="similarity">
    <text evidence="14">Belongs to the adenoviridae shutoff protein family.</text>
</comment>
<evidence type="ECO:0000256" key="14">
    <source>
        <dbReference type="HAMAP-Rule" id="MF_04060"/>
    </source>
</evidence>
<evidence type="ECO:0000313" key="17">
    <source>
        <dbReference type="Proteomes" id="UP000289830"/>
    </source>
</evidence>
<evidence type="ECO:0000256" key="10">
    <source>
        <dbReference type="ARBA" id="ARBA00023186"/>
    </source>
</evidence>
<keyword evidence="2 14" id="KW-0488">Methylation</keyword>
<dbReference type="GO" id="GO:0043657">
    <property type="term" value="C:host cell"/>
    <property type="evidence" value="ECO:0007669"/>
    <property type="project" value="GOC"/>
</dbReference>
<comment type="PTM">
    <text evidence="14">Phosphorylated. Tyrosine phosphorylation enhances preferential binding to tripartite leader mRNAs and allows ribosome shunting.</text>
</comment>
<keyword evidence="7 14" id="KW-0694">RNA-binding</keyword>
<evidence type="ECO:0000256" key="3">
    <source>
        <dbReference type="ARBA" id="ARBA00022553"/>
    </source>
</evidence>
<dbReference type="GO" id="GO:0039606">
    <property type="term" value="P:symbiont-mediated suppression of host translation initiation"/>
    <property type="evidence" value="ECO:0007669"/>
    <property type="project" value="UniProtKB-KW"/>
</dbReference>
<dbReference type="GO" id="GO:0003723">
    <property type="term" value="F:RNA binding"/>
    <property type="evidence" value="ECO:0007669"/>
    <property type="project" value="UniProtKB-UniRule"/>
</dbReference>
<evidence type="ECO:0000256" key="5">
    <source>
        <dbReference type="ARBA" id="ARBA00022586"/>
    </source>
</evidence>
<dbReference type="GO" id="GO:0039704">
    <property type="term" value="P:viral translational shunt"/>
    <property type="evidence" value="ECO:0007669"/>
    <property type="project" value="UniProtKB-UniRule"/>
</dbReference>
<keyword evidence="9 14" id="KW-1190">Host gene expression shutoff by virus</keyword>
<dbReference type="InterPro" id="IPR003381">
    <property type="entry name" value="L4"/>
</dbReference>
<keyword evidence="4 14" id="KW-0945">Host-virus interaction</keyword>
<dbReference type="HAMAP" id="MF_04060">
    <property type="entry name" value="ADV_SHUT"/>
    <property type="match status" value="1"/>
</dbReference>
<feature type="modified residue" description="Phosphotyrosine; by host" evidence="14">
    <location>
        <position position="625"/>
    </location>
</feature>
<accession>A0A345S509</accession>